<sequence length="403" mass="44758">MENKSSFRFLWIGQSLANCGDVFYIVALITILYQATGSALYLAAVPFLMTLSRFTSGAVAPLLLDRFSLKGLLLYAQLGKTLALLSLVIITWSDLSGMVIGLTFLFVTCVAFLDGWASPARNALIPQLIPPNQLVKANSFLAIIDQSIRLGAWPIGGMLVAFLDAKFLLWFTVVLFVLATIFMTFIDKHVKVEPQKPTTSKWHSLKEGWTVIWSTPFLRIFSMVECIEAIAGVVWIAAILFVYIEEVLHASEQWWGYINASFFAGLMLGGLISLWLSDRINQHLLRFIIVGAGVVAVLTLGFGLITNPWFALLLSFFIGFIMQIKDISQQTLIQTRTQQEVLPKVYAANETILAGAFGFSSLLFGYVTDLCGVRITFCLAASLLFVTTMLLFRNRHIIHSSTV</sequence>
<keyword evidence="5 6" id="KW-0472">Membrane</keyword>
<organism evidence="7 8">
    <name type="scientific">Polycladospora coralii</name>
    <dbReference type="NCBI Taxonomy" id="2771432"/>
    <lineage>
        <taxon>Bacteria</taxon>
        <taxon>Bacillati</taxon>
        <taxon>Bacillota</taxon>
        <taxon>Bacilli</taxon>
        <taxon>Bacillales</taxon>
        <taxon>Thermoactinomycetaceae</taxon>
        <taxon>Polycladospora</taxon>
    </lineage>
</organism>
<dbReference type="InterPro" id="IPR036259">
    <property type="entry name" value="MFS_trans_sf"/>
</dbReference>
<evidence type="ECO:0000256" key="5">
    <source>
        <dbReference type="ARBA" id="ARBA00023136"/>
    </source>
</evidence>
<keyword evidence="2" id="KW-1003">Cell membrane</keyword>
<feature type="transmembrane region" description="Helical" evidence="6">
    <location>
        <begin position="284"/>
        <end position="302"/>
    </location>
</feature>
<comment type="caution">
    <text evidence="7">The sequence shown here is derived from an EMBL/GenBank/DDBJ whole genome shotgun (WGS) entry which is preliminary data.</text>
</comment>
<dbReference type="AlphaFoldDB" id="A0A926N6N9"/>
<keyword evidence="4 6" id="KW-1133">Transmembrane helix</keyword>
<keyword evidence="3 6" id="KW-0812">Transmembrane</keyword>
<accession>A0A926N6N9</accession>
<feature type="transmembrane region" description="Helical" evidence="6">
    <location>
        <begin position="308"/>
        <end position="324"/>
    </location>
</feature>
<keyword evidence="8" id="KW-1185">Reference proteome</keyword>
<evidence type="ECO:0000256" key="2">
    <source>
        <dbReference type="ARBA" id="ARBA00022475"/>
    </source>
</evidence>
<dbReference type="InterPro" id="IPR011701">
    <property type="entry name" value="MFS"/>
</dbReference>
<proteinExistence type="predicted"/>
<feature type="transmembrane region" description="Helical" evidence="6">
    <location>
        <begin position="226"/>
        <end position="244"/>
    </location>
</feature>
<comment type="subcellular location">
    <subcellularLocation>
        <location evidence="1">Cell membrane</location>
        <topology evidence="1">Multi-pass membrane protein</topology>
    </subcellularLocation>
</comment>
<feature type="transmembrane region" description="Helical" evidence="6">
    <location>
        <begin position="98"/>
        <end position="117"/>
    </location>
</feature>
<feature type="transmembrane region" description="Helical" evidence="6">
    <location>
        <begin position="9"/>
        <end position="33"/>
    </location>
</feature>
<name>A0A926N6N9_9BACL</name>
<dbReference type="GO" id="GO:0005886">
    <property type="term" value="C:plasma membrane"/>
    <property type="evidence" value="ECO:0007669"/>
    <property type="project" value="UniProtKB-SubCell"/>
</dbReference>
<evidence type="ECO:0000256" key="1">
    <source>
        <dbReference type="ARBA" id="ARBA00004651"/>
    </source>
</evidence>
<dbReference type="Pfam" id="PF07690">
    <property type="entry name" value="MFS_1"/>
    <property type="match status" value="1"/>
</dbReference>
<gene>
    <name evidence="7" type="ORF">IC620_09235</name>
</gene>
<feature type="transmembrane region" description="Helical" evidence="6">
    <location>
        <begin position="39"/>
        <end position="60"/>
    </location>
</feature>
<dbReference type="CDD" id="cd06173">
    <property type="entry name" value="MFS_MefA_like"/>
    <property type="match status" value="1"/>
</dbReference>
<reference evidence="7" key="1">
    <citation type="submission" date="2020-09" db="EMBL/GenBank/DDBJ databases">
        <title>A novel bacterium of genus Hazenella, isolated from South China Sea.</title>
        <authorList>
            <person name="Huang H."/>
            <person name="Mo K."/>
            <person name="Hu Y."/>
        </authorList>
    </citation>
    <scope>NUCLEOTIDE SEQUENCE</scope>
    <source>
        <strain evidence="7">IB182357</strain>
    </source>
</reference>
<dbReference type="PANTHER" id="PTHR23513">
    <property type="entry name" value="INTEGRAL MEMBRANE EFFLUX PROTEIN-RELATED"/>
    <property type="match status" value="1"/>
</dbReference>
<evidence type="ECO:0000256" key="3">
    <source>
        <dbReference type="ARBA" id="ARBA00022692"/>
    </source>
</evidence>
<feature type="transmembrane region" description="Helical" evidence="6">
    <location>
        <begin position="167"/>
        <end position="186"/>
    </location>
</feature>
<dbReference type="GO" id="GO:0022857">
    <property type="term" value="F:transmembrane transporter activity"/>
    <property type="evidence" value="ECO:0007669"/>
    <property type="project" value="InterPro"/>
</dbReference>
<evidence type="ECO:0000256" key="6">
    <source>
        <dbReference type="SAM" id="Phobius"/>
    </source>
</evidence>
<dbReference type="Proteomes" id="UP000661691">
    <property type="component" value="Unassembled WGS sequence"/>
</dbReference>
<feature type="transmembrane region" description="Helical" evidence="6">
    <location>
        <begin position="373"/>
        <end position="392"/>
    </location>
</feature>
<dbReference type="EMBL" id="JACXAH010000011">
    <property type="protein sequence ID" value="MBD1372536.1"/>
    <property type="molecule type" value="Genomic_DNA"/>
</dbReference>
<feature type="transmembrane region" description="Helical" evidence="6">
    <location>
        <begin position="256"/>
        <end position="277"/>
    </location>
</feature>
<feature type="transmembrane region" description="Helical" evidence="6">
    <location>
        <begin position="345"/>
        <end position="367"/>
    </location>
</feature>
<protein>
    <submittedName>
        <fullName evidence="7">MFS transporter</fullName>
    </submittedName>
</protein>
<dbReference type="SUPFAM" id="SSF103473">
    <property type="entry name" value="MFS general substrate transporter"/>
    <property type="match status" value="1"/>
</dbReference>
<dbReference type="PANTHER" id="PTHR23513:SF19">
    <property type="entry name" value="MAJOR FACILITATOR SUPERFAMILY (MFS) PROFILE DOMAIN-CONTAINING PROTEIN"/>
    <property type="match status" value="1"/>
</dbReference>
<evidence type="ECO:0000256" key="4">
    <source>
        <dbReference type="ARBA" id="ARBA00022989"/>
    </source>
</evidence>
<evidence type="ECO:0000313" key="7">
    <source>
        <dbReference type="EMBL" id="MBD1372536.1"/>
    </source>
</evidence>
<evidence type="ECO:0000313" key="8">
    <source>
        <dbReference type="Proteomes" id="UP000661691"/>
    </source>
</evidence>
<dbReference type="Gene3D" id="1.20.1250.20">
    <property type="entry name" value="MFS general substrate transporter like domains"/>
    <property type="match status" value="1"/>
</dbReference>
<dbReference type="RefSeq" id="WP_191142006.1">
    <property type="nucleotide sequence ID" value="NZ_JACXAH010000011.1"/>
</dbReference>
<feature type="transmembrane region" description="Helical" evidence="6">
    <location>
        <begin position="72"/>
        <end position="92"/>
    </location>
</feature>